<evidence type="ECO:0000313" key="1">
    <source>
        <dbReference type="EMBL" id="CAH2059170.1"/>
    </source>
</evidence>
<sequence>MSFRSHSVSHWARSETRTFTDWKVNGKIRVKLIAGGGDEENPQIRPEDSNTLIATPQRACKLLQWHIYRGRHQWTTCCSELLASATTNSAYSGAR</sequence>
<name>A0ABN8IND0_9NEOP</name>
<gene>
    <name evidence="1" type="ORF">IPOD504_LOCUS10752</name>
</gene>
<keyword evidence="2" id="KW-1185">Reference proteome</keyword>
<organism evidence="1 2">
    <name type="scientific">Iphiclides podalirius</name>
    <name type="common">scarce swallowtail</name>
    <dbReference type="NCBI Taxonomy" id="110791"/>
    <lineage>
        <taxon>Eukaryota</taxon>
        <taxon>Metazoa</taxon>
        <taxon>Ecdysozoa</taxon>
        <taxon>Arthropoda</taxon>
        <taxon>Hexapoda</taxon>
        <taxon>Insecta</taxon>
        <taxon>Pterygota</taxon>
        <taxon>Neoptera</taxon>
        <taxon>Endopterygota</taxon>
        <taxon>Lepidoptera</taxon>
        <taxon>Glossata</taxon>
        <taxon>Ditrysia</taxon>
        <taxon>Papilionoidea</taxon>
        <taxon>Papilionidae</taxon>
        <taxon>Papilioninae</taxon>
        <taxon>Iphiclides</taxon>
    </lineage>
</organism>
<protein>
    <submittedName>
        <fullName evidence="1">Uncharacterized protein</fullName>
    </submittedName>
</protein>
<proteinExistence type="predicted"/>
<accession>A0ABN8IND0</accession>
<dbReference type="Proteomes" id="UP000837857">
    <property type="component" value="Chromosome 26"/>
</dbReference>
<evidence type="ECO:0000313" key="2">
    <source>
        <dbReference type="Proteomes" id="UP000837857"/>
    </source>
</evidence>
<dbReference type="EMBL" id="OW152838">
    <property type="protein sequence ID" value="CAH2059170.1"/>
    <property type="molecule type" value="Genomic_DNA"/>
</dbReference>
<feature type="non-terminal residue" evidence="1">
    <location>
        <position position="1"/>
    </location>
</feature>
<reference evidence="1" key="1">
    <citation type="submission" date="2022-03" db="EMBL/GenBank/DDBJ databases">
        <authorList>
            <person name="Martin H S."/>
        </authorList>
    </citation>
    <scope>NUCLEOTIDE SEQUENCE</scope>
</reference>